<dbReference type="GO" id="GO:0008199">
    <property type="term" value="F:ferric iron binding"/>
    <property type="evidence" value="ECO:0007669"/>
    <property type="project" value="InterPro"/>
</dbReference>
<protein>
    <submittedName>
        <fullName evidence="4">DNA protection during starvation protein 1</fullName>
        <ecNumber evidence="4">1.16.-.-</ecNumber>
    </submittedName>
</protein>
<dbReference type="AlphaFoldDB" id="A0A075QWD9"/>
<dbReference type="InterPro" id="IPR012347">
    <property type="entry name" value="Ferritin-like"/>
</dbReference>
<comment type="similarity">
    <text evidence="1 2">Belongs to the Dps family.</text>
</comment>
<dbReference type="PANTHER" id="PTHR42932">
    <property type="entry name" value="GENERAL STRESS PROTEIN 20U"/>
    <property type="match status" value="1"/>
</dbReference>
<name>A0A075QWD9_BRELA</name>
<dbReference type="PROSITE" id="PS00819">
    <property type="entry name" value="DPS_2"/>
    <property type="match status" value="1"/>
</dbReference>
<keyword evidence="5" id="KW-1185">Reference proteome</keyword>
<organism evidence="4 5">
    <name type="scientific">Brevibacillus laterosporus LMG 15441</name>
    <dbReference type="NCBI Taxonomy" id="1042163"/>
    <lineage>
        <taxon>Bacteria</taxon>
        <taxon>Bacillati</taxon>
        <taxon>Bacillota</taxon>
        <taxon>Bacilli</taxon>
        <taxon>Bacillales</taxon>
        <taxon>Paenibacillaceae</taxon>
        <taxon>Brevibacillus</taxon>
    </lineage>
</organism>
<gene>
    <name evidence="4" type="ORF">BRLA_c003370</name>
</gene>
<dbReference type="PRINTS" id="PR01346">
    <property type="entry name" value="HELNAPAPROT"/>
</dbReference>
<evidence type="ECO:0000313" key="4">
    <source>
        <dbReference type="EMBL" id="AIG24732.1"/>
    </source>
</evidence>
<dbReference type="InterPro" id="IPR002177">
    <property type="entry name" value="DPS_DNA-bd"/>
</dbReference>
<dbReference type="PROSITE" id="PS00818">
    <property type="entry name" value="DPS_1"/>
    <property type="match status" value="1"/>
</dbReference>
<evidence type="ECO:0000313" key="5">
    <source>
        <dbReference type="Proteomes" id="UP000005850"/>
    </source>
</evidence>
<keyword evidence="4" id="KW-0560">Oxidoreductase</keyword>
<sequence>MAQQVMVSNQKVIDVLNRQVANWNVLFVKLHNYHWFVKGPHFFTLHEKFEELFNEATTRIDELGERVLAIGGKPAATLTEYATLATIHEASCNESAEEMVQAIINDFQSLITECEKGMDIAQEAGDESTSDMLLGAITDLQKHVWMLNAYLGK</sequence>
<proteinExistence type="inferred from homology"/>
<dbReference type="Gene3D" id="1.20.1260.10">
    <property type="match status" value="1"/>
</dbReference>
<dbReference type="SUPFAM" id="SSF47240">
    <property type="entry name" value="Ferritin-like"/>
    <property type="match status" value="1"/>
</dbReference>
<dbReference type="eggNOG" id="COG0783">
    <property type="taxonomic scope" value="Bacteria"/>
</dbReference>
<dbReference type="Proteomes" id="UP000005850">
    <property type="component" value="Chromosome"/>
</dbReference>
<dbReference type="STRING" id="1042163.BRLA_c003370"/>
<dbReference type="EMBL" id="CP007806">
    <property type="protein sequence ID" value="AIG24732.1"/>
    <property type="molecule type" value="Genomic_DNA"/>
</dbReference>
<evidence type="ECO:0000259" key="3">
    <source>
        <dbReference type="Pfam" id="PF00210"/>
    </source>
</evidence>
<dbReference type="PANTHER" id="PTHR42932:SF1">
    <property type="entry name" value="GENERAL STRESS PROTEIN 20U"/>
    <property type="match status" value="1"/>
</dbReference>
<feature type="domain" description="Ferritin/DPS" evidence="3">
    <location>
        <begin position="14"/>
        <end position="153"/>
    </location>
</feature>
<dbReference type="PIRSF" id="PIRSF005900">
    <property type="entry name" value="Dps"/>
    <property type="match status" value="1"/>
</dbReference>
<dbReference type="InterPro" id="IPR008331">
    <property type="entry name" value="Ferritin_DPS_dom"/>
</dbReference>
<dbReference type="InterPro" id="IPR023188">
    <property type="entry name" value="DPS_DNA-bd_CS"/>
</dbReference>
<evidence type="ECO:0000256" key="2">
    <source>
        <dbReference type="RuleBase" id="RU003875"/>
    </source>
</evidence>
<reference evidence="4 5" key="1">
    <citation type="journal article" date="2011" name="J. Bacteriol.">
        <title>Genome sequence of Brevibacillus laterosporus LMG 15441, a pathogen of invertebrates.</title>
        <authorList>
            <person name="Djukic M."/>
            <person name="Poehlein A."/>
            <person name="Thurmer A."/>
            <person name="Daniel R."/>
        </authorList>
    </citation>
    <scope>NUCLEOTIDE SEQUENCE [LARGE SCALE GENOMIC DNA]</scope>
    <source>
        <strain evidence="4 5">LMG 15441</strain>
    </source>
</reference>
<dbReference type="InterPro" id="IPR009078">
    <property type="entry name" value="Ferritin-like_SF"/>
</dbReference>
<dbReference type="GO" id="GO:0016722">
    <property type="term" value="F:oxidoreductase activity, acting on metal ions"/>
    <property type="evidence" value="ECO:0007669"/>
    <property type="project" value="InterPro"/>
</dbReference>
<dbReference type="KEGG" id="blr:BRLA_c003370"/>
<dbReference type="HOGENOM" id="CLU_098183_2_2_9"/>
<dbReference type="CDD" id="cd01043">
    <property type="entry name" value="DPS"/>
    <property type="match status" value="1"/>
</dbReference>
<evidence type="ECO:0000256" key="1">
    <source>
        <dbReference type="ARBA" id="ARBA00009497"/>
    </source>
</evidence>
<dbReference type="EC" id="1.16.-.-" evidence="4"/>
<dbReference type="Pfam" id="PF00210">
    <property type="entry name" value="Ferritin"/>
    <property type="match status" value="1"/>
</dbReference>
<accession>A0A075QWD9</accession>